<accession>A0A7R9VMJ2</accession>
<proteinExistence type="predicted"/>
<organism evidence="2">
    <name type="scientific">Chlamydomonas euryale</name>
    <dbReference type="NCBI Taxonomy" id="1486919"/>
    <lineage>
        <taxon>Eukaryota</taxon>
        <taxon>Viridiplantae</taxon>
        <taxon>Chlorophyta</taxon>
        <taxon>core chlorophytes</taxon>
        <taxon>Chlorophyceae</taxon>
        <taxon>CS clade</taxon>
        <taxon>Chlamydomonadales</taxon>
        <taxon>Chlamydomonadaceae</taxon>
        <taxon>Chlamydomonas</taxon>
    </lineage>
</organism>
<feature type="region of interest" description="Disordered" evidence="1">
    <location>
        <begin position="1"/>
        <end position="44"/>
    </location>
</feature>
<dbReference type="EMBL" id="HBEC01033314">
    <property type="protein sequence ID" value="CAD8300230.1"/>
    <property type="molecule type" value="Transcribed_RNA"/>
</dbReference>
<dbReference type="AlphaFoldDB" id="A0A7R9VMJ2"/>
<evidence type="ECO:0000313" key="2">
    <source>
        <dbReference type="EMBL" id="CAD8300230.1"/>
    </source>
</evidence>
<sequence length="137" mass="15157">MGATQACAHKLYHQPAARQTQKSKSPGLYSSEGRRAQQRRMGREVKAAGGISCLPFQQGSQVADLRVLGNLQDEGHARPVIHTRSSARGHPHHPHMAIHTQPSTHSHPHMAVHTRPAGRVVATRMLRMLCVKRPPWP</sequence>
<name>A0A7R9VMJ2_9CHLO</name>
<protein>
    <submittedName>
        <fullName evidence="2">Uncharacterized protein</fullName>
    </submittedName>
</protein>
<gene>
    <name evidence="2" type="ORF">CEUR00632_LOCUS15472</name>
</gene>
<reference evidence="2" key="1">
    <citation type="submission" date="2021-01" db="EMBL/GenBank/DDBJ databases">
        <authorList>
            <person name="Corre E."/>
            <person name="Pelletier E."/>
            <person name="Niang G."/>
            <person name="Scheremetjew M."/>
            <person name="Finn R."/>
            <person name="Kale V."/>
            <person name="Holt S."/>
            <person name="Cochrane G."/>
            <person name="Meng A."/>
            <person name="Brown T."/>
            <person name="Cohen L."/>
        </authorList>
    </citation>
    <scope>NUCLEOTIDE SEQUENCE</scope>
    <source>
        <strain evidence="2">CCMP219</strain>
    </source>
</reference>
<evidence type="ECO:0000256" key="1">
    <source>
        <dbReference type="SAM" id="MobiDB-lite"/>
    </source>
</evidence>